<gene>
    <name evidence="3" type="primary">X975_21213</name>
    <name evidence="3" type="ORF">TNCT_576351</name>
</gene>
<keyword evidence="4" id="KW-1185">Reference proteome</keyword>
<proteinExistence type="predicted"/>
<dbReference type="Proteomes" id="UP000887116">
    <property type="component" value="Unassembled WGS sequence"/>
</dbReference>
<evidence type="ECO:0000256" key="2">
    <source>
        <dbReference type="SAM" id="SignalP"/>
    </source>
</evidence>
<dbReference type="OrthoDB" id="6437055at2759"/>
<feature type="region of interest" description="Disordered" evidence="1">
    <location>
        <begin position="92"/>
        <end position="116"/>
    </location>
</feature>
<organism evidence="3 4">
    <name type="scientific">Trichonephila clavata</name>
    <name type="common">Joro spider</name>
    <name type="synonym">Nephila clavata</name>
    <dbReference type="NCBI Taxonomy" id="2740835"/>
    <lineage>
        <taxon>Eukaryota</taxon>
        <taxon>Metazoa</taxon>
        <taxon>Ecdysozoa</taxon>
        <taxon>Arthropoda</taxon>
        <taxon>Chelicerata</taxon>
        <taxon>Arachnida</taxon>
        <taxon>Araneae</taxon>
        <taxon>Araneomorphae</taxon>
        <taxon>Entelegynae</taxon>
        <taxon>Araneoidea</taxon>
        <taxon>Nephilidae</taxon>
        <taxon>Trichonephila</taxon>
    </lineage>
</organism>
<comment type="caution">
    <text evidence="3">The sequence shown here is derived from an EMBL/GenBank/DDBJ whole genome shotgun (WGS) entry which is preliminary data.</text>
</comment>
<accession>A0A8X6HXA0</accession>
<dbReference type="EMBL" id="BMAO01020375">
    <property type="protein sequence ID" value="GFQ66945.1"/>
    <property type="molecule type" value="Genomic_DNA"/>
</dbReference>
<evidence type="ECO:0000313" key="4">
    <source>
        <dbReference type="Proteomes" id="UP000887116"/>
    </source>
</evidence>
<evidence type="ECO:0000313" key="3">
    <source>
        <dbReference type="EMBL" id="GFQ66945.1"/>
    </source>
</evidence>
<reference evidence="3" key="1">
    <citation type="submission" date="2020-07" db="EMBL/GenBank/DDBJ databases">
        <title>Multicomponent nature underlies the extraordinary mechanical properties of spider dragline silk.</title>
        <authorList>
            <person name="Kono N."/>
            <person name="Nakamura H."/>
            <person name="Mori M."/>
            <person name="Yoshida Y."/>
            <person name="Ohtoshi R."/>
            <person name="Malay A.D."/>
            <person name="Moran D.A.P."/>
            <person name="Tomita M."/>
            <person name="Numata K."/>
            <person name="Arakawa K."/>
        </authorList>
    </citation>
    <scope>NUCLEOTIDE SEQUENCE</scope>
</reference>
<evidence type="ECO:0000256" key="1">
    <source>
        <dbReference type="SAM" id="MobiDB-lite"/>
    </source>
</evidence>
<feature type="chain" id="PRO_5036504944" evidence="2">
    <location>
        <begin position="20"/>
        <end position="116"/>
    </location>
</feature>
<protein>
    <submittedName>
        <fullName evidence="3">Uncharacterized protein</fullName>
    </submittedName>
</protein>
<feature type="signal peptide" evidence="2">
    <location>
        <begin position="1"/>
        <end position="19"/>
    </location>
</feature>
<dbReference type="AlphaFoldDB" id="A0A8X6HXA0"/>
<name>A0A8X6HXA0_TRICU</name>
<keyword evidence="2" id="KW-0732">Signal</keyword>
<sequence>MPPLFHHLGWLFGLTVLAATVFRPVSMQGLLSCSSNPCKNGASCVSNPRGESYCNAREEPMKTTQNGISNSTVLNHWAGNLKPEQISHHILPTERGEMQKAEQQNKYEKSVRGSPE</sequence>